<proteinExistence type="predicted"/>
<gene>
    <name evidence="2" type="ORF">U7230_07585</name>
</gene>
<name>A0ABZ1C1T7_9FIRM</name>
<dbReference type="RefSeq" id="WP_324718113.1">
    <property type="nucleotide sequence ID" value="NZ_CP141615.1"/>
</dbReference>
<dbReference type="SUPFAM" id="SSF53756">
    <property type="entry name" value="UDP-Glycosyltransferase/glycogen phosphorylase"/>
    <property type="match status" value="1"/>
</dbReference>
<evidence type="ECO:0000259" key="1">
    <source>
        <dbReference type="Pfam" id="PF13579"/>
    </source>
</evidence>
<evidence type="ECO:0000313" key="2">
    <source>
        <dbReference type="EMBL" id="WRP18843.1"/>
    </source>
</evidence>
<dbReference type="PANTHER" id="PTHR45947">
    <property type="entry name" value="SULFOQUINOVOSYL TRANSFERASE SQD2"/>
    <property type="match status" value="1"/>
</dbReference>
<dbReference type="Pfam" id="PF13692">
    <property type="entry name" value="Glyco_trans_1_4"/>
    <property type="match status" value="1"/>
</dbReference>
<reference evidence="2 3" key="1">
    <citation type="journal article" date="2024" name="Front. Microbiol.">
        <title>Novel thermophilic genera Geochorda gen. nov. and Carboxydochorda gen. nov. from the deep terrestrial subsurface reveal the ecophysiological diversity in the class Limnochordia.</title>
        <authorList>
            <person name="Karnachuk O.V."/>
            <person name="Lukina A.P."/>
            <person name="Avakyan M.R."/>
            <person name="Kadnikov V.V."/>
            <person name="Begmatov S."/>
            <person name="Beletsky A.V."/>
            <person name="Vlasova K.G."/>
            <person name="Novikov A.A."/>
            <person name="Shcherbakova V.A."/>
            <person name="Mardanov A.V."/>
            <person name="Ravin N.V."/>
        </authorList>
    </citation>
    <scope>NUCLEOTIDE SEQUENCE [LARGE SCALE GENOMIC DNA]</scope>
    <source>
        <strain evidence="2 3">L945</strain>
    </source>
</reference>
<keyword evidence="2" id="KW-0808">Transferase</keyword>
<keyword evidence="3" id="KW-1185">Reference proteome</keyword>
<feature type="domain" description="Glycosyltransferase subfamily 4-like N-terminal" evidence="1">
    <location>
        <begin position="16"/>
        <end position="131"/>
    </location>
</feature>
<dbReference type="GO" id="GO:0016757">
    <property type="term" value="F:glycosyltransferase activity"/>
    <property type="evidence" value="ECO:0007669"/>
    <property type="project" value="UniProtKB-KW"/>
</dbReference>
<dbReference type="Gene3D" id="3.40.50.2000">
    <property type="entry name" value="Glycogen Phosphorylase B"/>
    <property type="match status" value="2"/>
</dbReference>
<dbReference type="InterPro" id="IPR050194">
    <property type="entry name" value="Glycosyltransferase_grp1"/>
</dbReference>
<dbReference type="InterPro" id="IPR028098">
    <property type="entry name" value="Glyco_trans_4-like_N"/>
</dbReference>
<dbReference type="PANTHER" id="PTHR45947:SF3">
    <property type="entry name" value="SULFOQUINOVOSYL TRANSFERASE SQD2"/>
    <property type="match status" value="1"/>
</dbReference>
<dbReference type="EC" id="2.4.-.-" evidence="2"/>
<protein>
    <submittedName>
        <fullName evidence="2">Glycosyltransferase family 4 protein</fullName>
        <ecNumber evidence="2">2.4.-.-</ecNumber>
    </submittedName>
</protein>
<evidence type="ECO:0000313" key="3">
    <source>
        <dbReference type="Proteomes" id="UP001332192"/>
    </source>
</evidence>
<keyword evidence="2" id="KW-0328">Glycosyltransferase</keyword>
<dbReference type="CDD" id="cd03801">
    <property type="entry name" value="GT4_PimA-like"/>
    <property type="match status" value="1"/>
</dbReference>
<dbReference type="Pfam" id="PF13579">
    <property type="entry name" value="Glyco_trans_4_4"/>
    <property type="match status" value="1"/>
</dbReference>
<dbReference type="Proteomes" id="UP001332192">
    <property type="component" value="Chromosome"/>
</dbReference>
<accession>A0ABZ1C1T7</accession>
<organism evidence="2 3">
    <name type="scientific">Carboxydichorda subterranea</name>
    <dbReference type="NCBI Taxonomy" id="3109565"/>
    <lineage>
        <taxon>Bacteria</taxon>
        <taxon>Bacillati</taxon>
        <taxon>Bacillota</taxon>
        <taxon>Limnochordia</taxon>
        <taxon>Limnochordales</taxon>
        <taxon>Geochordaceae</taxon>
        <taxon>Carboxydichorda</taxon>
    </lineage>
</organism>
<dbReference type="EMBL" id="CP141615">
    <property type="protein sequence ID" value="WRP18843.1"/>
    <property type="molecule type" value="Genomic_DNA"/>
</dbReference>
<sequence length="366" mass="39887">MRVALISGSYPPDPCGVGDYTARLAKALIDTGVDVRLLVPRSATPAPDDKHVEPVISSFRIRETARLAALVADLAADIVHVQYPALLYGRTPGSRLLPALLHLWARRSRVVVTIHEPAKTYLSLAYNSLPLLAAHGVIFVERNNLYAQWGRFRNAVAQKRVVQIIPIASNMPVTRLTPPEAEGLRQRLGVPKGGVMMCYFGQIKAAKGVHLFPEILRRLPGAHLVMIGPIENGRFAEELRAALSRPILASRVHFLGYLPPEEVARHLAAADVAVFPLLDGHVERSGSVLAAASQGTFTVTCHPTLRGLHGNMYYAAPGDVDQMVSAIRHYAGMKTAPHDVGEHWERIATQHVALYESLLGRGRPGS</sequence>